<organism evidence="1 2">
    <name type="scientific">Thioalkalivibrio halophilus</name>
    <dbReference type="NCBI Taxonomy" id="252474"/>
    <lineage>
        <taxon>Bacteria</taxon>
        <taxon>Pseudomonadati</taxon>
        <taxon>Pseudomonadota</taxon>
        <taxon>Gammaproteobacteria</taxon>
        <taxon>Chromatiales</taxon>
        <taxon>Ectothiorhodospiraceae</taxon>
        <taxon>Thioalkalivibrio</taxon>
    </lineage>
</organism>
<dbReference type="InterPro" id="IPR035069">
    <property type="entry name" value="TTHA1013/TTHA0281-like"/>
</dbReference>
<comment type="caution">
    <text evidence="1">The sequence shown here is derived from an EMBL/GenBank/DDBJ whole genome shotgun (WGS) entry which is preliminary data.</text>
</comment>
<sequence>MRYAYPVQLERDEGGHYLATCRDVPEALTDGESQEEALREMGEALGAALAGYVMEGRPIPSPTDAEPGEAIAPVSPLIAAKLALRVAMRAEGVSNSELARRMGSHEGAIRRLIDVDHRSRIEAVHAAIASLGHGLVVEDARPFKPVAA</sequence>
<evidence type="ECO:0000313" key="1">
    <source>
        <dbReference type="EMBL" id="OOC09747.1"/>
    </source>
</evidence>
<dbReference type="Proteomes" id="UP000189177">
    <property type="component" value="Unassembled WGS sequence"/>
</dbReference>
<dbReference type="AlphaFoldDB" id="A0A1V2ZXA1"/>
<dbReference type="STRING" id="252474.B1A74_08945"/>
<name>A0A1V2ZXA1_9GAMM</name>
<dbReference type="OrthoDB" id="5772151at2"/>
<dbReference type="Gene3D" id="3.30.160.250">
    <property type="match status" value="1"/>
</dbReference>
<dbReference type="RefSeq" id="WP_018868994.1">
    <property type="nucleotide sequence ID" value="NZ_MUZR01000035.1"/>
</dbReference>
<protein>
    <submittedName>
        <fullName evidence="1">HicB family protein</fullName>
    </submittedName>
</protein>
<evidence type="ECO:0000313" key="2">
    <source>
        <dbReference type="Proteomes" id="UP000189177"/>
    </source>
</evidence>
<dbReference type="SUPFAM" id="SSF143100">
    <property type="entry name" value="TTHA1013/TTHA0281-like"/>
    <property type="match status" value="1"/>
</dbReference>
<dbReference type="EMBL" id="MUZR01000035">
    <property type="protein sequence ID" value="OOC09747.1"/>
    <property type="molecule type" value="Genomic_DNA"/>
</dbReference>
<keyword evidence="2" id="KW-1185">Reference proteome</keyword>
<accession>A0A1V2ZXA1</accession>
<proteinExistence type="predicted"/>
<reference evidence="1 2" key="1">
    <citation type="submission" date="2017-02" db="EMBL/GenBank/DDBJ databases">
        <title>Genomic diversity within the haloalkaliphilic genus Thioalkalivibrio.</title>
        <authorList>
            <person name="Ahn A.-C."/>
            <person name="Meier-Kolthoff J."/>
            <person name="Overmars L."/>
            <person name="Richter M."/>
            <person name="Woyke T."/>
            <person name="Sorokin D.Y."/>
            <person name="Muyzer G."/>
        </authorList>
    </citation>
    <scope>NUCLEOTIDE SEQUENCE [LARGE SCALE GENOMIC DNA]</scope>
    <source>
        <strain evidence="1 2">HL17</strain>
    </source>
</reference>
<gene>
    <name evidence="1" type="ORF">B1A74_08945</name>
</gene>